<sequence>MNDLNDKLRRTKATDMEDRLILSNKFKMLTYALMGVGVVSFALGFVFDAERTWANYLLNNYYFVSLAIGAAFFAAIQYITQSGWSAMFKRVPEAMAAYLPFAAVFFLILYFGMHSVFEWTHHEVVSHDHILQHKSPYLNVPFFFARVVLFFAAWIILSKVLRKFSLKEDEVGGMYYFEKSEFYSKILIFVLALSFSLFSVDMLMSLEPHWFSTMFAGKSFMAGVLHASSIIALIVIILSKQGKFPLLNHSHLHDFTRYIFMSSIVWGYFNFAEFMLIWYGNIPEETSFFVHRWHGVYKVLFFANIVINWGIPFLVLMPRKSSRSKLFMIPVILLLIIGQYTELYYIIWPATVHEAKFGLLEIGSFLGYAGLFSWVVGTTLTKASLVPKKHPYLEESIQHHF</sequence>
<feature type="transmembrane region" description="Helical" evidence="1">
    <location>
        <begin position="359"/>
        <end position="380"/>
    </location>
</feature>
<keyword evidence="1" id="KW-0812">Transmembrane</keyword>
<feature type="transmembrane region" description="Helical" evidence="1">
    <location>
        <begin position="258"/>
        <end position="279"/>
    </location>
</feature>
<evidence type="ECO:0000256" key="1">
    <source>
        <dbReference type="SAM" id="Phobius"/>
    </source>
</evidence>
<feature type="transmembrane region" description="Helical" evidence="1">
    <location>
        <begin position="59"/>
        <end position="76"/>
    </location>
</feature>
<organism evidence="2 3">
    <name type="scientific">Draconibacterium halophilum</name>
    <dbReference type="NCBI Taxonomy" id="2706887"/>
    <lineage>
        <taxon>Bacteria</taxon>
        <taxon>Pseudomonadati</taxon>
        <taxon>Bacteroidota</taxon>
        <taxon>Bacteroidia</taxon>
        <taxon>Marinilabiliales</taxon>
        <taxon>Prolixibacteraceae</taxon>
        <taxon>Draconibacterium</taxon>
    </lineage>
</organism>
<dbReference type="Proteomes" id="UP000474630">
    <property type="component" value="Chromosome"/>
</dbReference>
<feature type="transmembrane region" description="Helical" evidence="1">
    <location>
        <begin position="220"/>
        <end position="238"/>
    </location>
</feature>
<gene>
    <name evidence="2" type="ORF">G0Q07_04140</name>
</gene>
<feature type="transmembrane region" description="Helical" evidence="1">
    <location>
        <begin position="97"/>
        <end position="117"/>
    </location>
</feature>
<feature type="transmembrane region" description="Helical" evidence="1">
    <location>
        <begin position="182"/>
        <end position="200"/>
    </location>
</feature>
<evidence type="ECO:0000313" key="2">
    <source>
        <dbReference type="EMBL" id="QIA06975.1"/>
    </source>
</evidence>
<name>A0A6C0RB32_9BACT</name>
<feature type="transmembrane region" description="Helical" evidence="1">
    <location>
        <begin position="299"/>
        <end position="317"/>
    </location>
</feature>
<evidence type="ECO:0000313" key="3">
    <source>
        <dbReference type="Proteomes" id="UP000474630"/>
    </source>
</evidence>
<keyword evidence="3" id="KW-1185">Reference proteome</keyword>
<dbReference type="KEGG" id="drc:G0Q07_04140"/>
<protein>
    <submittedName>
        <fullName evidence="2">Quinol:cytochrome C oxidoreductase</fullName>
    </submittedName>
</protein>
<dbReference type="PANTHER" id="PTHR43044:SF1">
    <property type="entry name" value="QUINOL:CYTOCHROME C OXIDOREDUCTASE QUINONE-BINDING SUBUNIT 2"/>
    <property type="match status" value="1"/>
</dbReference>
<feature type="transmembrane region" description="Helical" evidence="1">
    <location>
        <begin position="137"/>
        <end position="161"/>
    </location>
</feature>
<dbReference type="EMBL" id="CP048409">
    <property type="protein sequence ID" value="QIA06975.1"/>
    <property type="molecule type" value="Genomic_DNA"/>
</dbReference>
<keyword evidence="1" id="KW-0472">Membrane</keyword>
<feature type="transmembrane region" description="Helical" evidence="1">
    <location>
        <begin position="326"/>
        <end position="347"/>
    </location>
</feature>
<keyword evidence="1" id="KW-1133">Transmembrane helix</keyword>
<dbReference type="AlphaFoldDB" id="A0A6C0RB32"/>
<feature type="transmembrane region" description="Helical" evidence="1">
    <location>
        <begin position="28"/>
        <end position="47"/>
    </location>
</feature>
<reference evidence="2 3" key="1">
    <citation type="submission" date="2020-02" db="EMBL/GenBank/DDBJ databases">
        <title>Genome sequencing for Draconibacterium sp. strain M1.</title>
        <authorList>
            <person name="Park S.-J."/>
        </authorList>
    </citation>
    <scope>NUCLEOTIDE SEQUENCE [LARGE SCALE GENOMIC DNA]</scope>
    <source>
        <strain evidence="2 3">M1</strain>
    </source>
</reference>
<dbReference type="PANTHER" id="PTHR43044">
    <property type="match status" value="1"/>
</dbReference>
<proteinExistence type="predicted"/>
<accession>A0A6C0RB32</accession>
<dbReference type="RefSeq" id="WP_163344904.1">
    <property type="nucleotide sequence ID" value="NZ_CP048409.1"/>
</dbReference>